<reference evidence="1 2" key="1">
    <citation type="journal article" date="2015" name="Genome Announc.">
        <title>Complete Genome Sequencing of Stenotrophomonas acidaminiphila ZAC14D2_NAIMI4_2, a Multidrug-Resistant Strain Isolated from Sediments of a Polluted River in Mexico, Uncovers New Antibiotic Resistance Genes and a Novel Class-II Lasso Peptide Biosynthesis Gene Cluster.</title>
        <authorList>
            <person name="Vinuesa P."/>
            <person name="Ochoa-Sanchez L.E."/>
        </authorList>
    </citation>
    <scope>NUCLEOTIDE SEQUENCE [LARGE SCALE GENOMIC DNA]</scope>
    <source>
        <strain evidence="1 2">ZAC14D2_NAIMI4_2</strain>
    </source>
</reference>
<dbReference type="NCBIfam" id="NF001661">
    <property type="entry name" value="PRK00431.1-2"/>
    <property type="match status" value="1"/>
</dbReference>
<dbReference type="EMBL" id="CP012900">
    <property type="protein sequence ID" value="ALJ29153.1"/>
    <property type="molecule type" value="Genomic_DNA"/>
</dbReference>
<gene>
    <name evidence="1" type="primary">ymdB</name>
    <name evidence="1" type="ORF">AOT14_27950</name>
</gene>
<sequence length="193" mass="20498">MNIDIWHGDITTLDVDAIVNAANESLLGGGGVDGAIHSAAGPGLLAECARLPELRPGVRCPPGEVRATAGHALPARHVFHAVGPVWHGGQRDEAALLANCYWQSLRLAEQMRLESIAFPAISCGVYGYPMHQAAAIAVTETVTWQKSHARPVRIVLVAYNTATFKAYQQALAVAAQAHVAVAMDDHPLPSFAR</sequence>
<name>A0A0R0E7V9_9GAMM</name>
<dbReference type="PANTHER" id="PTHR11106:SF27">
    <property type="entry name" value="MACRO DOMAIN-CONTAINING PROTEIN"/>
    <property type="match status" value="1"/>
</dbReference>
<protein>
    <submittedName>
        <fullName evidence="1">O-acetyl-ADP-ribose deacetylase</fullName>
    </submittedName>
</protein>
<dbReference type="PANTHER" id="PTHR11106">
    <property type="entry name" value="GANGLIOSIDE INDUCED DIFFERENTIATION ASSOCIATED PROTEIN 2-RELATED"/>
    <property type="match status" value="1"/>
</dbReference>
<dbReference type="GO" id="GO:0061463">
    <property type="term" value="F:O-acetyl-ADP-ribose deacetylase activity"/>
    <property type="evidence" value="ECO:0007669"/>
    <property type="project" value="TreeGrafter"/>
</dbReference>
<accession>A0A0R0E7V9</accession>
<keyword evidence="2" id="KW-1185">Reference proteome</keyword>
<dbReference type="KEGG" id="sacz:AOT14_27950"/>
<dbReference type="PROSITE" id="PS51154">
    <property type="entry name" value="MACRO"/>
    <property type="match status" value="1"/>
</dbReference>
<dbReference type="OrthoDB" id="6194521at2"/>
<dbReference type="SMART" id="SM00506">
    <property type="entry name" value="A1pp"/>
    <property type="match status" value="1"/>
</dbReference>
<dbReference type="Gene3D" id="3.40.220.10">
    <property type="entry name" value="Leucine Aminopeptidase, subunit E, domain 1"/>
    <property type="match status" value="1"/>
</dbReference>
<proteinExistence type="predicted"/>
<dbReference type="Proteomes" id="UP000061010">
    <property type="component" value="Chromosome"/>
</dbReference>
<organism evidence="1 2">
    <name type="scientific">Stenotrophomonas acidaminiphila</name>
    <dbReference type="NCBI Taxonomy" id="128780"/>
    <lineage>
        <taxon>Bacteria</taxon>
        <taxon>Pseudomonadati</taxon>
        <taxon>Pseudomonadota</taxon>
        <taxon>Gammaproteobacteria</taxon>
        <taxon>Lysobacterales</taxon>
        <taxon>Lysobacteraceae</taxon>
        <taxon>Stenotrophomonas</taxon>
    </lineage>
</organism>
<dbReference type="RefSeq" id="WP_054667308.1">
    <property type="nucleotide sequence ID" value="NZ_DAMDNZ010000001.1"/>
</dbReference>
<dbReference type="Pfam" id="PF01661">
    <property type="entry name" value="Macro"/>
    <property type="match status" value="1"/>
</dbReference>
<evidence type="ECO:0000313" key="1">
    <source>
        <dbReference type="EMBL" id="ALJ29153.1"/>
    </source>
</evidence>
<evidence type="ECO:0000313" key="2">
    <source>
        <dbReference type="Proteomes" id="UP000061010"/>
    </source>
</evidence>
<dbReference type="PATRIC" id="fig|128780.6.peg.2823"/>
<dbReference type="SUPFAM" id="SSF52949">
    <property type="entry name" value="Macro domain-like"/>
    <property type="match status" value="1"/>
</dbReference>
<dbReference type="NCBIfam" id="NF001664">
    <property type="entry name" value="PRK00431.1-6"/>
    <property type="match status" value="1"/>
</dbReference>
<dbReference type="AlphaFoldDB" id="A0A0R0E7V9"/>
<dbReference type="CDD" id="cd02908">
    <property type="entry name" value="Macro_OAADPr_deacetylase"/>
    <property type="match status" value="1"/>
</dbReference>
<dbReference type="InterPro" id="IPR043472">
    <property type="entry name" value="Macro_dom-like"/>
</dbReference>
<dbReference type="InterPro" id="IPR002589">
    <property type="entry name" value="Macro_dom"/>
</dbReference>